<reference evidence="1" key="2">
    <citation type="submission" date="2020-09" db="EMBL/GenBank/DDBJ databases">
        <authorList>
            <person name="Sun Q."/>
            <person name="Zhou Y."/>
        </authorList>
    </citation>
    <scope>NUCLEOTIDE SEQUENCE</scope>
    <source>
        <strain evidence="1">CGMCC 4.7679</strain>
    </source>
</reference>
<organism evidence="1 2">
    <name type="scientific">Amycolatopsis bartoniae</name>
    <dbReference type="NCBI Taxonomy" id="941986"/>
    <lineage>
        <taxon>Bacteria</taxon>
        <taxon>Bacillati</taxon>
        <taxon>Actinomycetota</taxon>
        <taxon>Actinomycetes</taxon>
        <taxon>Pseudonocardiales</taxon>
        <taxon>Pseudonocardiaceae</taxon>
        <taxon>Amycolatopsis</taxon>
    </lineage>
</organism>
<dbReference type="RefSeq" id="WP_145937350.1">
    <property type="nucleotide sequence ID" value="NZ_BNAV01000002.1"/>
</dbReference>
<evidence type="ECO:0000313" key="2">
    <source>
        <dbReference type="Proteomes" id="UP000658656"/>
    </source>
</evidence>
<dbReference type="EMBL" id="BNAV01000002">
    <property type="protein sequence ID" value="GHF44567.1"/>
    <property type="molecule type" value="Genomic_DNA"/>
</dbReference>
<accession>A0A8H9IUG5</accession>
<comment type="caution">
    <text evidence="1">The sequence shown here is derived from an EMBL/GenBank/DDBJ whole genome shotgun (WGS) entry which is preliminary data.</text>
</comment>
<proteinExistence type="predicted"/>
<reference evidence="1" key="1">
    <citation type="journal article" date="2014" name="Int. J. Syst. Evol. Microbiol.">
        <title>Complete genome sequence of Corynebacterium casei LMG S-19264T (=DSM 44701T), isolated from a smear-ripened cheese.</title>
        <authorList>
            <consortium name="US DOE Joint Genome Institute (JGI-PGF)"/>
            <person name="Walter F."/>
            <person name="Albersmeier A."/>
            <person name="Kalinowski J."/>
            <person name="Ruckert C."/>
        </authorList>
    </citation>
    <scope>NUCLEOTIDE SEQUENCE</scope>
    <source>
        <strain evidence="1">CGMCC 4.7679</strain>
    </source>
</reference>
<sequence length="192" mass="21950">MTKKTFRRLSYPRLKIVGDALIADKTVGNGRMIPALIVDTALHPEIERLVKIHQDTPPGDVRTQWATRFSTRQKMPSEIILELDFLKPIEIKFGVAFQMPDQAILVDQALTSRGFYLQPGRVGDRLSKTRENPRILAEIPCEGFQEAWDKMFPAITAAQLRQLGASRAESKRLSHQVVRELREFGSVRLWKK</sequence>
<dbReference type="AlphaFoldDB" id="A0A8H9IUG5"/>
<keyword evidence="2" id="KW-1185">Reference proteome</keyword>
<protein>
    <submittedName>
        <fullName evidence="1">Uncharacterized protein</fullName>
    </submittedName>
</protein>
<evidence type="ECO:0000313" key="1">
    <source>
        <dbReference type="EMBL" id="GHF44567.1"/>
    </source>
</evidence>
<dbReference type="OrthoDB" id="3365862at2"/>
<gene>
    <name evidence="1" type="ORF">GCM10017566_16900</name>
</gene>
<name>A0A8H9IUG5_9PSEU</name>
<dbReference type="Proteomes" id="UP000658656">
    <property type="component" value="Unassembled WGS sequence"/>
</dbReference>